<dbReference type="RefSeq" id="WP_077395682.1">
    <property type="nucleotide sequence ID" value="NZ_JATM01000001.1"/>
</dbReference>
<keyword evidence="9 12" id="KW-0511">Multifunctional enzyme</keyword>
<evidence type="ECO:0000256" key="5">
    <source>
        <dbReference type="ARBA" id="ARBA00022679"/>
    </source>
</evidence>
<dbReference type="Gene3D" id="3.40.47.10">
    <property type="match status" value="1"/>
</dbReference>
<accession>A0A1S8GS78</accession>
<comment type="similarity">
    <text evidence="2 12">Belongs to the thiolase-like superfamily. FabH family.</text>
</comment>
<evidence type="ECO:0000259" key="13">
    <source>
        <dbReference type="Pfam" id="PF08541"/>
    </source>
</evidence>
<keyword evidence="8 12" id="KW-0275">Fatty acid biosynthesis</keyword>
<dbReference type="SUPFAM" id="SSF53901">
    <property type="entry name" value="Thiolase-like"/>
    <property type="match status" value="1"/>
</dbReference>
<dbReference type="OrthoDB" id="9815506at2"/>
<feature type="domain" description="Beta-ketoacyl-[acyl-carrier-protein] synthase III N-terminal" evidence="14">
    <location>
        <begin position="119"/>
        <end position="198"/>
    </location>
</feature>
<evidence type="ECO:0000313" key="16">
    <source>
        <dbReference type="Proteomes" id="UP000200980"/>
    </source>
</evidence>
<evidence type="ECO:0000256" key="1">
    <source>
        <dbReference type="ARBA" id="ARBA00005194"/>
    </source>
</evidence>
<feature type="active site" evidence="12">
    <location>
        <position position="258"/>
    </location>
</feature>
<dbReference type="Proteomes" id="UP000200980">
    <property type="component" value="Unassembled WGS sequence"/>
</dbReference>
<dbReference type="EC" id="2.3.1.180" evidence="3 12"/>
<dbReference type="GO" id="GO:0005737">
    <property type="term" value="C:cytoplasm"/>
    <property type="evidence" value="ECO:0007669"/>
    <property type="project" value="UniProtKB-SubCell"/>
</dbReference>
<comment type="function">
    <text evidence="12">Catalyzes the condensation reaction of fatty acid synthesis by the addition to an acyl acceptor of two carbons from malonyl-ACP. Catalyzes the first condensation reaction which initiates fatty acid synthesis and may therefore play a role in governing the total rate of fatty acid production. Possesses both acetoacetyl-ACP synthase and acetyl transacylase activities. Its substrate specificity determines the biosynthesis of branched-chain and/or straight-chain of fatty acids.</text>
</comment>
<comment type="caution">
    <text evidence="15">The sequence shown here is derived from an EMBL/GenBank/DDBJ whole genome shotgun (WGS) entry which is preliminary data.</text>
</comment>
<dbReference type="PANTHER" id="PTHR43091:SF1">
    <property type="entry name" value="BETA-KETOACYL-[ACYL-CARRIER-PROTEIN] SYNTHASE III, CHLOROPLASTIC"/>
    <property type="match status" value="1"/>
</dbReference>
<sequence length="331" mass="35037">MAQDKQSRNKVTGARLIGVGSALPQRAFSNDELAAEFNLDTSDEWIRTRTGIQQRHIVSGDETAVSLAHKAAQRALDHAGKAASDVDAVIVATSTPDQVFPSVAVRVQAALGMERGFGFDVSAACSGFVYALTIGDSMIRSGQAKRIMVIGVEVFSRLLDWEDRSTCVLFGDGAGAVLLEAGADEGEGILSTHLHADGRLGDLLYVDGAVGCTSGKVALKMHGREVFRHAVVNLAAAVDEALETNGLKGTDIQWMVPHQANLRIIDGMAKKLSLPSDRVVVTVDRHANTSAASIPLALDEAVRDGRIKQGDLVLMEALGGGLTWGSALIRM</sequence>
<feature type="domain" description="Beta-ketoacyl-[acyl-carrier-protein] synthase III C-terminal" evidence="13">
    <location>
        <begin position="242"/>
        <end position="331"/>
    </location>
</feature>
<dbReference type="HAMAP" id="MF_01815">
    <property type="entry name" value="FabH"/>
    <property type="match status" value="1"/>
</dbReference>
<dbReference type="STRING" id="1539051.AL01_02640"/>
<keyword evidence="4 12" id="KW-0444">Lipid biosynthesis</keyword>
<evidence type="ECO:0000256" key="12">
    <source>
        <dbReference type="HAMAP-Rule" id="MF_01815"/>
    </source>
</evidence>
<gene>
    <name evidence="12" type="primary">fabH</name>
    <name evidence="15" type="ORF">AL01_02640</name>
</gene>
<dbReference type="NCBIfam" id="TIGR00747">
    <property type="entry name" value="fabH"/>
    <property type="match status" value="1"/>
</dbReference>
<dbReference type="FunFam" id="3.40.47.10:FF:000004">
    <property type="entry name" value="3-oxoacyl-[acyl-carrier-protein] synthase 3"/>
    <property type="match status" value="1"/>
</dbReference>
<organism evidence="15 16">
    <name type="scientific">Bombella intestini</name>
    <dbReference type="NCBI Taxonomy" id="1539051"/>
    <lineage>
        <taxon>Bacteria</taxon>
        <taxon>Pseudomonadati</taxon>
        <taxon>Pseudomonadota</taxon>
        <taxon>Alphaproteobacteria</taxon>
        <taxon>Acetobacterales</taxon>
        <taxon>Acetobacteraceae</taxon>
        <taxon>Bombella</taxon>
    </lineage>
</organism>
<name>A0A1S8GS78_9PROT</name>
<keyword evidence="10 12" id="KW-0012">Acyltransferase</keyword>
<keyword evidence="6 12" id="KW-0276">Fatty acid metabolism</keyword>
<evidence type="ECO:0000256" key="7">
    <source>
        <dbReference type="ARBA" id="ARBA00023098"/>
    </source>
</evidence>
<comment type="subunit">
    <text evidence="12">Homodimer.</text>
</comment>
<keyword evidence="5 12" id="KW-0808">Transferase</keyword>
<evidence type="ECO:0000256" key="4">
    <source>
        <dbReference type="ARBA" id="ARBA00022516"/>
    </source>
</evidence>
<dbReference type="Pfam" id="PF08545">
    <property type="entry name" value="ACP_syn_III"/>
    <property type="match status" value="1"/>
</dbReference>
<dbReference type="InterPro" id="IPR013751">
    <property type="entry name" value="ACP_syn_III_N"/>
</dbReference>
<dbReference type="InterPro" id="IPR016039">
    <property type="entry name" value="Thiolase-like"/>
</dbReference>
<evidence type="ECO:0000256" key="3">
    <source>
        <dbReference type="ARBA" id="ARBA00012333"/>
    </source>
</evidence>
<dbReference type="Pfam" id="PF08541">
    <property type="entry name" value="ACP_syn_III_C"/>
    <property type="match status" value="1"/>
</dbReference>
<dbReference type="NCBIfam" id="NF006829">
    <property type="entry name" value="PRK09352.1"/>
    <property type="match status" value="1"/>
</dbReference>
<dbReference type="UniPathway" id="UPA00094"/>
<keyword evidence="16" id="KW-1185">Reference proteome</keyword>
<dbReference type="EMBL" id="JATM01000001">
    <property type="protein sequence ID" value="OOL19870.1"/>
    <property type="molecule type" value="Genomic_DNA"/>
</dbReference>
<dbReference type="InterPro" id="IPR013747">
    <property type="entry name" value="ACP_syn_III_C"/>
</dbReference>
<dbReference type="AlphaFoldDB" id="A0A1S8GS78"/>
<evidence type="ECO:0000256" key="9">
    <source>
        <dbReference type="ARBA" id="ARBA00023268"/>
    </source>
</evidence>
<keyword evidence="7 12" id="KW-0443">Lipid metabolism</keyword>
<dbReference type="GO" id="GO:0006633">
    <property type="term" value="P:fatty acid biosynthetic process"/>
    <property type="evidence" value="ECO:0007669"/>
    <property type="project" value="UniProtKB-UniRule"/>
</dbReference>
<protein>
    <recommendedName>
        <fullName evidence="3 12">Beta-ketoacyl-[acyl-carrier-protein] synthase III</fullName>
        <shortName evidence="12">Beta-ketoacyl-ACP synthase III</shortName>
        <shortName evidence="12">KAS III</shortName>
        <ecNumber evidence="3 12">2.3.1.180</ecNumber>
    </recommendedName>
    <alternativeName>
        <fullName evidence="12">3-oxoacyl-[acyl-carrier-protein] synthase 3</fullName>
    </alternativeName>
    <alternativeName>
        <fullName evidence="12">3-oxoacyl-[acyl-carrier-protein] synthase III</fullName>
    </alternativeName>
</protein>
<dbReference type="InterPro" id="IPR004655">
    <property type="entry name" value="FabH"/>
</dbReference>
<evidence type="ECO:0000256" key="6">
    <source>
        <dbReference type="ARBA" id="ARBA00022832"/>
    </source>
</evidence>
<feature type="region of interest" description="ACP-binding" evidence="12">
    <location>
        <begin position="259"/>
        <end position="263"/>
    </location>
</feature>
<evidence type="ECO:0000313" key="15">
    <source>
        <dbReference type="EMBL" id="OOL19870.1"/>
    </source>
</evidence>
<reference evidence="15 16" key="1">
    <citation type="journal article" date="2016" name="PLoS ONE">
        <title>Whole-Genome Sequence Analysis of Bombella intestini LMG 28161T, a Novel Acetic Acid Bacterium Isolated from the Crop of a Red-Tailed Bumble Bee, Bombus lapidarius.</title>
        <authorList>
            <person name="Li L."/>
            <person name="Illeghems K."/>
            <person name="Van Kerrebroeck S."/>
            <person name="Borremans W."/>
            <person name="Cleenwerck I."/>
            <person name="Smagghe G."/>
            <person name="De Vuyst L."/>
            <person name="Vandamme P."/>
        </authorList>
    </citation>
    <scope>NUCLEOTIDE SEQUENCE [LARGE SCALE GENOMIC DNA]</scope>
    <source>
        <strain evidence="15 16">R-52487</strain>
    </source>
</reference>
<proteinExistence type="inferred from homology"/>
<comment type="catalytic activity">
    <reaction evidence="11">
        <text>malonyl-[ACP] + acetyl-CoA + H(+) = 3-oxobutanoyl-[ACP] + CO2 + CoA</text>
        <dbReference type="Rhea" id="RHEA:12080"/>
        <dbReference type="Rhea" id="RHEA-COMP:9623"/>
        <dbReference type="Rhea" id="RHEA-COMP:9625"/>
        <dbReference type="ChEBI" id="CHEBI:15378"/>
        <dbReference type="ChEBI" id="CHEBI:16526"/>
        <dbReference type="ChEBI" id="CHEBI:57287"/>
        <dbReference type="ChEBI" id="CHEBI:57288"/>
        <dbReference type="ChEBI" id="CHEBI:78449"/>
        <dbReference type="ChEBI" id="CHEBI:78450"/>
        <dbReference type="EC" id="2.3.1.180"/>
    </reaction>
    <physiologicalReaction direction="left-to-right" evidence="11">
        <dbReference type="Rhea" id="RHEA:12081"/>
    </physiologicalReaction>
</comment>
<dbReference type="CDD" id="cd00830">
    <property type="entry name" value="KAS_III"/>
    <property type="match status" value="1"/>
</dbReference>
<keyword evidence="12" id="KW-0963">Cytoplasm</keyword>
<comment type="domain">
    <text evidence="12">The last Arg residue of the ACP-binding site is essential for the weak association between ACP/AcpP and FabH.</text>
</comment>
<evidence type="ECO:0000256" key="10">
    <source>
        <dbReference type="ARBA" id="ARBA00023315"/>
    </source>
</evidence>
<evidence type="ECO:0000256" key="11">
    <source>
        <dbReference type="ARBA" id="ARBA00051096"/>
    </source>
</evidence>
<evidence type="ECO:0000259" key="14">
    <source>
        <dbReference type="Pfam" id="PF08545"/>
    </source>
</evidence>
<comment type="pathway">
    <text evidence="1 12">Lipid metabolism; fatty acid biosynthesis.</text>
</comment>
<feature type="active site" evidence="12">
    <location>
        <position position="125"/>
    </location>
</feature>
<dbReference type="GO" id="GO:0033818">
    <property type="term" value="F:beta-ketoacyl-acyl-carrier-protein synthase III activity"/>
    <property type="evidence" value="ECO:0007669"/>
    <property type="project" value="UniProtKB-UniRule"/>
</dbReference>
<feature type="active site" evidence="12">
    <location>
        <position position="288"/>
    </location>
</feature>
<evidence type="ECO:0000256" key="2">
    <source>
        <dbReference type="ARBA" id="ARBA00008642"/>
    </source>
</evidence>
<evidence type="ECO:0000256" key="8">
    <source>
        <dbReference type="ARBA" id="ARBA00023160"/>
    </source>
</evidence>
<comment type="subcellular location">
    <subcellularLocation>
        <location evidence="12">Cytoplasm</location>
    </subcellularLocation>
</comment>
<dbReference type="GO" id="GO:0004315">
    <property type="term" value="F:3-oxoacyl-[acyl-carrier-protein] synthase activity"/>
    <property type="evidence" value="ECO:0007669"/>
    <property type="project" value="InterPro"/>
</dbReference>
<dbReference type="PANTHER" id="PTHR43091">
    <property type="entry name" value="3-OXOACYL-[ACYL-CARRIER-PROTEIN] SYNTHASE"/>
    <property type="match status" value="1"/>
</dbReference>